<dbReference type="AlphaFoldDB" id="A0A2H3KT36"/>
<accession>A0A2H3KT36</accession>
<keyword evidence="1" id="KW-1133">Transmembrane helix</keyword>
<feature type="transmembrane region" description="Helical" evidence="1">
    <location>
        <begin position="51"/>
        <end position="74"/>
    </location>
</feature>
<dbReference type="EMBL" id="LYXE01000101">
    <property type="protein sequence ID" value="PDV98436.1"/>
    <property type="molecule type" value="Genomic_DNA"/>
</dbReference>
<comment type="caution">
    <text evidence="2">The sequence shown here is derived from an EMBL/GenBank/DDBJ whole genome shotgun (WGS) entry which is preliminary data.</text>
</comment>
<reference evidence="2 3" key="1">
    <citation type="submission" date="2016-05" db="EMBL/GenBank/DDBJ databases">
        <authorList>
            <person name="Lavstsen T."/>
            <person name="Jespersen J.S."/>
        </authorList>
    </citation>
    <scope>NUCLEOTIDE SEQUENCE [LARGE SCALE GENOMIC DNA]</scope>
    <source>
        <strain evidence="2 3">B7-9</strain>
    </source>
</reference>
<feature type="transmembrane region" description="Helical" evidence="1">
    <location>
        <begin position="115"/>
        <end position="137"/>
    </location>
</feature>
<keyword evidence="3" id="KW-1185">Reference proteome</keyword>
<dbReference type="OrthoDB" id="163625at2"/>
<gene>
    <name evidence="2" type="ORF">A9Q02_15520</name>
</gene>
<organism evidence="2 3">
    <name type="scientific">Candidatus Chloroploca asiatica</name>
    <dbReference type="NCBI Taxonomy" id="1506545"/>
    <lineage>
        <taxon>Bacteria</taxon>
        <taxon>Bacillati</taxon>
        <taxon>Chloroflexota</taxon>
        <taxon>Chloroflexia</taxon>
        <taxon>Chloroflexales</taxon>
        <taxon>Chloroflexineae</taxon>
        <taxon>Oscillochloridaceae</taxon>
        <taxon>Candidatus Chloroploca</taxon>
    </lineage>
</organism>
<protein>
    <submittedName>
        <fullName evidence="2">Uncharacterized protein</fullName>
    </submittedName>
</protein>
<proteinExistence type="predicted"/>
<evidence type="ECO:0000313" key="2">
    <source>
        <dbReference type="EMBL" id="PDV98436.1"/>
    </source>
</evidence>
<evidence type="ECO:0000313" key="3">
    <source>
        <dbReference type="Proteomes" id="UP000220922"/>
    </source>
</evidence>
<sequence>MQLTETLDQWMGKILFVTVPPPVPVVEAEAVDVLEEGAEVPSAPAERRFGLSLIISGVRCTLQYMVLPVVLPLIGLAGDFSLALVLLLDVIALSLLISSLRYFWRNRHPRRFDMLPLSGVILLLILGSLSFDLWQIFN</sequence>
<evidence type="ECO:0000256" key="1">
    <source>
        <dbReference type="SAM" id="Phobius"/>
    </source>
</evidence>
<dbReference type="RefSeq" id="WP_097653552.1">
    <property type="nucleotide sequence ID" value="NZ_LYXE01000101.1"/>
</dbReference>
<keyword evidence="1" id="KW-0472">Membrane</keyword>
<dbReference type="Proteomes" id="UP000220922">
    <property type="component" value="Unassembled WGS sequence"/>
</dbReference>
<keyword evidence="1" id="KW-0812">Transmembrane</keyword>
<feature type="transmembrane region" description="Helical" evidence="1">
    <location>
        <begin position="80"/>
        <end position="103"/>
    </location>
</feature>
<name>A0A2H3KT36_9CHLR</name>